<evidence type="ECO:0000313" key="3">
    <source>
        <dbReference type="EMBL" id="MHO06509.1"/>
    </source>
</evidence>
<comment type="caution">
    <text evidence="3">The sequence shown here is derived from an EMBL/GenBank/DDBJ whole genome shotgun (WGS) entry which is preliminary data.</text>
</comment>
<dbReference type="Gene3D" id="2.40.50.140">
    <property type="entry name" value="Nucleic acid-binding proteins"/>
    <property type="match status" value="1"/>
</dbReference>
<evidence type="ECO:0000259" key="1">
    <source>
        <dbReference type="Pfam" id="PF13509"/>
    </source>
</evidence>
<dbReference type="InterPro" id="IPR036388">
    <property type="entry name" value="WH-like_DNA-bd_sf"/>
</dbReference>
<dbReference type="InterPro" id="IPR014464">
    <property type="entry name" value="CvfB_fam"/>
</dbReference>
<feature type="domain" description="Conserved virulence factor B first S1" evidence="1">
    <location>
        <begin position="84"/>
        <end position="143"/>
    </location>
</feature>
<dbReference type="Gene3D" id="1.10.10.10">
    <property type="entry name" value="Winged helix-like DNA-binding domain superfamily/Winged helix DNA-binding domain"/>
    <property type="match status" value="1"/>
</dbReference>
<sequence>MDSSTVPLDLNSGAVYPKVGVFAVKHRPNDDYIAINRENGLENHAGAGQGARPCCRSWGNMRAHTGNEKLTIRIMKEEISMLQIGKMNTLTVIELEDRGAWLAADEYGELLLPKRQLPEGVAEGDGVEVFLYLDADCEPVITTDKPFAMVGDIVGLKVVNANKIGAFLDWGMKKDLFVPTREQNKPMQVGHVYLVHLMLDNEGRMVGTSRLERFLRTDNPPFKAGDEVTALPGEHTPLGIKAIVNGEYSGMLFKNEVFGRVMTGRPLTAWVKQVRDDGKLDLTLQKPGMDRMDDAGGRILTRLMKQGGSLAVGDKSEPELIYKLFNMSKGTFKKAIGGLYKQGKIVIEDNCITLVATDTDSAVDSE</sequence>
<feature type="domain" description="Conserved virulence factor B first S1" evidence="1">
    <location>
        <begin position="150"/>
        <end position="208"/>
    </location>
</feature>
<dbReference type="Pfam" id="PF13509">
    <property type="entry name" value="S1_2"/>
    <property type="match status" value="2"/>
</dbReference>
<dbReference type="InterPro" id="IPR040764">
    <property type="entry name" value="CvfB_WH"/>
</dbReference>
<dbReference type="EMBL" id="RNRV01000045">
    <property type="protein sequence ID" value="MHO06509.1"/>
    <property type="molecule type" value="Genomic_DNA"/>
</dbReference>
<accession>A0A3L0W5J3</accession>
<protein>
    <submittedName>
        <fullName evidence="3">Nucleotide-binding protein</fullName>
    </submittedName>
</protein>
<reference evidence="3" key="1">
    <citation type="submission" date="2018-10" db="EMBL/GenBank/DDBJ databases">
        <authorList>
            <consortium name="NARMS: The National Antimicrobial Resistance Monitoring System"/>
        </authorList>
    </citation>
    <scope>NUCLEOTIDE SEQUENCE [LARGE SCALE GENOMIC DNA]</scope>
    <source>
        <strain evidence="3">CVM N17EC0388</strain>
    </source>
</reference>
<dbReference type="PANTHER" id="PTHR37296">
    <property type="entry name" value="CONSERVED VIRULENCE FACTOR B"/>
    <property type="match status" value="1"/>
</dbReference>
<dbReference type="InterPro" id="IPR039566">
    <property type="entry name" value="CvfB_S1_st"/>
</dbReference>
<dbReference type="AlphaFoldDB" id="A0A3L0W5J3"/>
<proteinExistence type="predicted"/>
<gene>
    <name evidence="3" type="ORF">D9F05_19510</name>
</gene>
<feature type="domain" description="Conserved virulence factor B-like winged helix" evidence="2">
    <location>
        <begin position="298"/>
        <end position="354"/>
    </location>
</feature>
<name>A0A3L0W5J3_ECOLX</name>
<organism evidence="3">
    <name type="scientific">Escherichia coli</name>
    <dbReference type="NCBI Taxonomy" id="562"/>
    <lineage>
        <taxon>Bacteria</taxon>
        <taxon>Pseudomonadati</taxon>
        <taxon>Pseudomonadota</taxon>
        <taxon>Gammaproteobacteria</taxon>
        <taxon>Enterobacterales</taxon>
        <taxon>Enterobacteriaceae</taxon>
        <taxon>Escherichia</taxon>
    </lineage>
</organism>
<evidence type="ECO:0000259" key="2">
    <source>
        <dbReference type="Pfam" id="PF17783"/>
    </source>
</evidence>
<dbReference type="InterPro" id="IPR012340">
    <property type="entry name" value="NA-bd_OB-fold"/>
</dbReference>
<dbReference type="PANTHER" id="PTHR37296:SF1">
    <property type="entry name" value="CONSERVED VIRULENCE FACTOR B"/>
    <property type="match status" value="1"/>
</dbReference>
<dbReference type="Pfam" id="PF17783">
    <property type="entry name" value="WHD_CvfB"/>
    <property type="match status" value="1"/>
</dbReference>